<sequence length="82" mass="9124">MVNVMAKDQQWLLKCLNTTLDPNQETRSFAKASLHQASLQPGHSPPSAPHWPENCPDLSPFLLKLINDQTNMSGHKSLECSV</sequence>
<reference evidence="1 2" key="1">
    <citation type="submission" date="2020-10" db="EMBL/GenBank/DDBJ databases">
        <title>Plant Genome Project.</title>
        <authorList>
            <person name="Zhang R.-G."/>
        </authorList>
    </citation>
    <scope>NUCLEOTIDE SEQUENCE [LARGE SCALE GENOMIC DNA]</scope>
    <source>
        <strain evidence="1">FAFU-HL-1</strain>
        <tissue evidence="1">Leaf</tissue>
    </source>
</reference>
<dbReference type="AlphaFoldDB" id="A0A835MYF8"/>
<name>A0A835MYF8_9ROSI</name>
<protein>
    <submittedName>
        <fullName evidence="1">Uncharacterized protein</fullName>
    </submittedName>
</protein>
<dbReference type="EMBL" id="JADGMS010000010">
    <property type="protein sequence ID" value="KAF9674168.1"/>
    <property type="molecule type" value="Genomic_DNA"/>
</dbReference>
<gene>
    <name evidence="1" type="ORF">SADUNF_Sadunf10G0099500</name>
</gene>
<dbReference type="SUPFAM" id="SSF48371">
    <property type="entry name" value="ARM repeat"/>
    <property type="match status" value="1"/>
</dbReference>
<dbReference type="Proteomes" id="UP000657918">
    <property type="component" value="Unassembled WGS sequence"/>
</dbReference>
<dbReference type="OrthoDB" id="431626at2759"/>
<proteinExistence type="predicted"/>
<organism evidence="1 2">
    <name type="scientific">Salix dunnii</name>
    <dbReference type="NCBI Taxonomy" id="1413687"/>
    <lineage>
        <taxon>Eukaryota</taxon>
        <taxon>Viridiplantae</taxon>
        <taxon>Streptophyta</taxon>
        <taxon>Embryophyta</taxon>
        <taxon>Tracheophyta</taxon>
        <taxon>Spermatophyta</taxon>
        <taxon>Magnoliopsida</taxon>
        <taxon>eudicotyledons</taxon>
        <taxon>Gunneridae</taxon>
        <taxon>Pentapetalae</taxon>
        <taxon>rosids</taxon>
        <taxon>fabids</taxon>
        <taxon>Malpighiales</taxon>
        <taxon>Salicaceae</taxon>
        <taxon>Saliceae</taxon>
        <taxon>Salix</taxon>
    </lineage>
</organism>
<keyword evidence="2" id="KW-1185">Reference proteome</keyword>
<accession>A0A835MYF8</accession>
<comment type="caution">
    <text evidence="1">The sequence shown here is derived from an EMBL/GenBank/DDBJ whole genome shotgun (WGS) entry which is preliminary data.</text>
</comment>
<dbReference type="InterPro" id="IPR016024">
    <property type="entry name" value="ARM-type_fold"/>
</dbReference>
<evidence type="ECO:0000313" key="1">
    <source>
        <dbReference type="EMBL" id="KAF9674168.1"/>
    </source>
</evidence>
<evidence type="ECO:0000313" key="2">
    <source>
        <dbReference type="Proteomes" id="UP000657918"/>
    </source>
</evidence>